<accession>A5BQU1</accession>
<reference evidence="2" key="1">
    <citation type="journal article" date="2007" name="PLoS ONE">
        <title>The first genome sequence of an elite grapevine cultivar (Pinot noir Vitis vinifera L.): coping with a highly heterozygous genome.</title>
        <authorList>
            <person name="Velasco R."/>
            <person name="Zharkikh A."/>
            <person name="Troggio M."/>
            <person name="Cartwright D.A."/>
            <person name="Cestaro A."/>
            <person name="Pruss D."/>
            <person name="Pindo M."/>
            <person name="FitzGerald L.M."/>
            <person name="Vezzulli S."/>
            <person name="Reid J."/>
            <person name="Malacarne G."/>
            <person name="Iliev D."/>
            <person name="Coppola G."/>
            <person name="Wardell B."/>
            <person name="Micheletti D."/>
            <person name="Macalma T."/>
            <person name="Facci M."/>
            <person name="Mitchell J.T."/>
            <person name="Perazzolli M."/>
            <person name="Eldredge G."/>
            <person name="Gatto P."/>
            <person name="Oyzerski R."/>
            <person name="Moretto M."/>
            <person name="Gutin N."/>
            <person name="Stefanini M."/>
            <person name="Chen Y."/>
            <person name="Segala C."/>
            <person name="Davenport C."/>
            <person name="Dematte L."/>
            <person name="Mraz A."/>
            <person name="Battilana J."/>
            <person name="Stormo K."/>
            <person name="Costa F."/>
            <person name="Tao Q."/>
            <person name="Si-Ammour A."/>
            <person name="Harkins T."/>
            <person name="Lackey A."/>
            <person name="Perbost C."/>
            <person name="Taillon B."/>
            <person name="Stella A."/>
            <person name="Solovyev V."/>
            <person name="Fawcett J.A."/>
            <person name="Sterck L."/>
            <person name="Vandepoele K."/>
            <person name="Grando S.M."/>
            <person name="Toppo S."/>
            <person name="Moser C."/>
            <person name="Lanchbury J."/>
            <person name="Bogden R."/>
            <person name="Skolnick M."/>
            <person name="Sgaramella V."/>
            <person name="Bhatnagar S.K."/>
            <person name="Fontana P."/>
            <person name="Gutin A."/>
            <person name="Van de Peer Y."/>
            <person name="Salamini F."/>
            <person name="Viola R."/>
        </authorList>
    </citation>
    <scope>NUCLEOTIDE SEQUENCE</scope>
</reference>
<proteinExistence type="predicted"/>
<organism evidence="2">
    <name type="scientific">Vitis vinifera</name>
    <name type="common">Grape</name>
    <dbReference type="NCBI Taxonomy" id="29760"/>
    <lineage>
        <taxon>Eukaryota</taxon>
        <taxon>Viridiplantae</taxon>
        <taxon>Streptophyta</taxon>
        <taxon>Embryophyta</taxon>
        <taxon>Tracheophyta</taxon>
        <taxon>Spermatophyta</taxon>
        <taxon>Magnoliopsida</taxon>
        <taxon>eudicotyledons</taxon>
        <taxon>Gunneridae</taxon>
        <taxon>Pentapetalae</taxon>
        <taxon>rosids</taxon>
        <taxon>Vitales</taxon>
        <taxon>Vitaceae</taxon>
        <taxon>Viteae</taxon>
        <taxon>Vitis</taxon>
    </lineage>
</organism>
<dbReference type="EMBL" id="AM467891">
    <property type="protein sequence ID" value="CAN72606.1"/>
    <property type="molecule type" value="Genomic_DNA"/>
</dbReference>
<evidence type="ECO:0000313" key="2">
    <source>
        <dbReference type="EMBL" id="CAN72606.1"/>
    </source>
</evidence>
<sequence>MPLLSNSGETGVPLESDAPVFNGRYRTNPLEQFPRVNRPFYCADIQRLGCSGRTDPIKLTGCHPVSQRCHQSHLATFRFEQRQVHRITWKHRKVNVSVMEDENSNNSDNLKQLTNGKPPRHLSVMRHCISSARLLAATDFVKFEASLDGIQDLQVEAFINKSAAGDCYILVHIAMFISIQ</sequence>
<feature type="region of interest" description="Disordered" evidence="1">
    <location>
        <begin position="1"/>
        <end position="21"/>
    </location>
</feature>
<protein>
    <submittedName>
        <fullName evidence="2">Uncharacterized protein</fullName>
    </submittedName>
</protein>
<dbReference type="ExpressionAtlas" id="A5BQU1">
    <property type="expression patterns" value="baseline and differential"/>
</dbReference>
<evidence type="ECO:0000256" key="1">
    <source>
        <dbReference type="SAM" id="MobiDB-lite"/>
    </source>
</evidence>
<name>A5BQU1_VITVI</name>
<dbReference type="AlphaFoldDB" id="A5BQU1"/>
<gene>
    <name evidence="2" type="ORF">VITISV_021338</name>
</gene>